<dbReference type="Gene3D" id="3.60.15.10">
    <property type="entry name" value="Ribonuclease Z/Hydroxyacylglutathione hydrolase-like"/>
    <property type="match status" value="1"/>
</dbReference>
<dbReference type="InterPro" id="IPR001279">
    <property type="entry name" value="Metallo-B-lactamas"/>
</dbReference>
<dbReference type="RefSeq" id="WP_126728046.1">
    <property type="nucleotide sequence ID" value="NZ_RYZH01000080.1"/>
</dbReference>
<dbReference type="SMART" id="SM00849">
    <property type="entry name" value="Lactamase_B"/>
    <property type="match status" value="1"/>
</dbReference>
<keyword evidence="4" id="KW-1185">Reference proteome</keyword>
<evidence type="ECO:0000313" key="3">
    <source>
        <dbReference type="EMBL" id="RUL81925.1"/>
    </source>
</evidence>
<comment type="caution">
    <text evidence="3">The sequence shown here is derived from an EMBL/GenBank/DDBJ whole genome shotgun (WGS) entry which is preliminary data.</text>
</comment>
<dbReference type="Pfam" id="PF00753">
    <property type="entry name" value="Lactamase_B"/>
    <property type="match status" value="1"/>
</dbReference>
<name>A0A432MCP5_9BACT</name>
<dbReference type="EMBL" id="RYZH01000080">
    <property type="protein sequence ID" value="RUL81925.1"/>
    <property type="molecule type" value="Genomic_DNA"/>
</dbReference>
<accession>A0A432MCP5</accession>
<evidence type="ECO:0000256" key="1">
    <source>
        <dbReference type="SAM" id="SignalP"/>
    </source>
</evidence>
<reference evidence="3 4" key="2">
    <citation type="submission" date="2019-01" db="EMBL/GenBank/DDBJ databases">
        <title>Tautonia sociabilis, a novel thermotolerant planctomycete of Isosphaeraceae family, isolated from a 4000 m deep subterranean habitat.</title>
        <authorList>
            <person name="Kovaleva O.L."/>
            <person name="Elcheninov A.G."/>
            <person name="Van Heerden E."/>
            <person name="Toshchakov S.V."/>
            <person name="Novikov A."/>
            <person name="Bonch-Osmolovskaya E.A."/>
            <person name="Kublanov I.V."/>
        </authorList>
    </citation>
    <scope>NUCLEOTIDE SEQUENCE [LARGE SCALE GENOMIC DNA]</scope>
    <source>
        <strain evidence="3 4">GM2012</strain>
    </source>
</reference>
<proteinExistence type="predicted"/>
<reference evidence="3 4" key="1">
    <citation type="submission" date="2018-12" db="EMBL/GenBank/DDBJ databases">
        <authorList>
            <person name="Toschakov S.V."/>
        </authorList>
    </citation>
    <scope>NUCLEOTIDE SEQUENCE [LARGE SCALE GENOMIC DNA]</scope>
    <source>
        <strain evidence="3 4">GM2012</strain>
    </source>
</reference>
<keyword evidence="3" id="KW-0378">Hydrolase</keyword>
<dbReference type="SUPFAM" id="SSF56281">
    <property type="entry name" value="Metallo-hydrolase/oxidoreductase"/>
    <property type="match status" value="1"/>
</dbReference>
<evidence type="ECO:0000313" key="4">
    <source>
        <dbReference type="Proteomes" id="UP000280296"/>
    </source>
</evidence>
<dbReference type="AlphaFoldDB" id="A0A432MCP5"/>
<dbReference type="InterPro" id="IPR036866">
    <property type="entry name" value="RibonucZ/Hydroxyglut_hydro"/>
</dbReference>
<dbReference type="OrthoDB" id="9761531at2"/>
<dbReference type="PANTHER" id="PTHR30619">
    <property type="entry name" value="DNA INTERNALIZATION/COMPETENCE PROTEIN COMEC/REC2"/>
    <property type="match status" value="1"/>
</dbReference>
<feature type="domain" description="Metallo-beta-lactamase" evidence="2">
    <location>
        <begin position="42"/>
        <end position="263"/>
    </location>
</feature>
<dbReference type="GO" id="GO:0016787">
    <property type="term" value="F:hydrolase activity"/>
    <property type="evidence" value="ECO:0007669"/>
    <property type="project" value="UniProtKB-KW"/>
</dbReference>
<feature type="signal peptide" evidence="1">
    <location>
        <begin position="1"/>
        <end position="28"/>
    </location>
</feature>
<protein>
    <submittedName>
        <fullName evidence="3">MBL fold metallo-hydrolase</fullName>
    </submittedName>
</protein>
<sequence>MASLRSRIASLLAIAALGLSPASASASAQEHGLDIYFIDVLGGAATLVVTPERESILIDSGWPGFDDRDPKRIAHVLKDVAGLDHLDHLVTTHWHIDHYGGVEGLAKLVRIDRFWDRGLPSDGIAGLDFPDGPKPDDPLLVAYLAASEGKRTILKPGDELPLAGEVSAVVLASGGHVIGAGEAESNARCEDLPADKPEDHSDNARSLALVFRFGAFDFLDCGDLTWNIERQLICPADTISRGAGDEAIDLYQVTHHGMDISNHPTLVRSIRPTVTIMNNGPRKGGSAAVVRLLRSIPSIEANYQMHRNVATGPEDNTDPALIANDSPEGGQFIHVRVEPDGSAFRVRIGENGQERAFKAR</sequence>
<dbReference type="InterPro" id="IPR052159">
    <property type="entry name" value="Competence_DNA_uptake"/>
</dbReference>
<dbReference type="Proteomes" id="UP000280296">
    <property type="component" value="Unassembled WGS sequence"/>
</dbReference>
<organism evidence="3 4">
    <name type="scientific">Tautonia sociabilis</name>
    <dbReference type="NCBI Taxonomy" id="2080755"/>
    <lineage>
        <taxon>Bacteria</taxon>
        <taxon>Pseudomonadati</taxon>
        <taxon>Planctomycetota</taxon>
        <taxon>Planctomycetia</taxon>
        <taxon>Isosphaerales</taxon>
        <taxon>Isosphaeraceae</taxon>
        <taxon>Tautonia</taxon>
    </lineage>
</organism>
<gene>
    <name evidence="3" type="ORF">TsocGM_24255</name>
</gene>
<evidence type="ECO:0000259" key="2">
    <source>
        <dbReference type="SMART" id="SM00849"/>
    </source>
</evidence>
<dbReference type="PANTHER" id="PTHR30619:SF1">
    <property type="entry name" value="RECOMBINATION PROTEIN 2"/>
    <property type="match status" value="1"/>
</dbReference>
<feature type="chain" id="PRO_5019381056" evidence="1">
    <location>
        <begin position="29"/>
        <end position="360"/>
    </location>
</feature>
<keyword evidence="1" id="KW-0732">Signal</keyword>